<dbReference type="Proteomes" id="UP000190648">
    <property type="component" value="Unassembled WGS sequence"/>
</dbReference>
<organism evidence="1 2">
    <name type="scientific">Patagioenas fasciata monilis</name>
    <dbReference type="NCBI Taxonomy" id="372326"/>
    <lineage>
        <taxon>Eukaryota</taxon>
        <taxon>Metazoa</taxon>
        <taxon>Chordata</taxon>
        <taxon>Craniata</taxon>
        <taxon>Vertebrata</taxon>
        <taxon>Euteleostomi</taxon>
        <taxon>Archelosauria</taxon>
        <taxon>Archosauria</taxon>
        <taxon>Dinosauria</taxon>
        <taxon>Saurischia</taxon>
        <taxon>Theropoda</taxon>
        <taxon>Coelurosauria</taxon>
        <taxon>Aves</taxon>
        <taxon>Neognathae</taxon>
        <taxon>Neoaves</taxon>
        <taxon>Columbimorphae</taxon>
        <taxon>Columbiformes</taxon>
        <taxon>Columbidae</taxon>
        <taxon>Patagioenas</taxon>
    </lineage>
</organism>
<gene>
    <name evidence="1" type="ORF">AV530_005903</name>
</gene>
<proteinExistence type="predicted"/>
<reference evidence="1 2" key="1">
    <citation type="submission" date="2016-02" db="EMBL/GenBank/DDBJ databases">
        <title>Band-tailed pigeon sequencing and assembly.</title>
        <authorList>
            <person name="Soares A.E."/>
            <person name="Novak B.J."/>
            <person name="Rice E.S."/>
            <person name="O'Connell B."/>
            <person name="Chang D."/>
            <person name="Weber S."/>
            <person name="Shapiro B."/>
        </authorList>
    </citation>
    <scope>NUCLEOTIDE SEQUENCE [LARGE SCALE GENOMIC DNA]</scope>
    <source>
        <strain evidence="1">BTP2013</strain>
        <tissue evidence="1">Blood</tissue>
    </source>
</reference>
<sequence>MLKIGNTMRQIEIKVTTAIVTLATLEFVLLDHSKCIRRPPCNKILAICSSLANGIAVHKLLQDSSLQIGWFVTDVATPSHMTNYTCNCCKIVI</sequence>
<dbReference type="EMBL" id="LSYS01006902">
    <property type="protein sequence ID" value="OPJ73578.1"/>
    <property type="molecule type" value="Genomic_DNA"/>
</dbReference>
<keyword evidence="2" id="KW-1185">Reference proteome</keyword>
<comment type="caution">
    <text evidence="1">The sequence shown here is derived from an EMBL/GenBank/DDBJ whole genome shotgun (WGS) entry which is preliminary data.</text>
</comment>
<dbReference type="AlphaFoldDB" id="A0A1V4JN11"/>
<name>A0A1V4JN11_PATFA</name>
<evidence type="ECO:0000313" key="2">
    <source>
        <dbReference type="Proteomes" id="UP000190648"/>
    </source>
</evidence>
<protein>
    <submittedName>
        <fullName evidence="1">Uncharacterized protein</fullName>
    </submittedName>
</protein>
<accession>A0A1V4JN11</accession>
<evidence type="ECO:0000313" key="1">
    <source>
        <dbReference type="EMBL" id="OPJ73578.1"/>
    </source>
</evidence>